<dbReference type="InterPro" id="IPR041079">
    <property type="entry name" value="Neuraminidase-like"/>
</dbReference>
<name>A0A1I7LXK4_9BURK</name>
<feature type="domain" description="Neuraminidase-like" evidence="2">
    <location>
        <begin position="1641"/>
        <end position="1760"/>
    </location>
</feature>
<dbReference type="Pfam" id="PF20220">
    <property type="entry name" value="ABC_toxin_N"/>
    <property type="match status" value="1"/>
</dbReference>
<dbReference type="STRING" id="1035707.SAMN05216552_104227"/>
<evidence type="ECO:0000256" key="1">
    <source>
        <dbReference type="SAM" id="MobiDB-lite"/>
    </source>
</evidence>
<evidence type="ECO:0000313" key="5">
    <source>
        <dbReference type="Proteomes" id="UP000199391"/>
    </source>
</evidence>
<dbReference type="Pfam" id="PF18413">
    <property type="entry name" value="Neuraminidase"/>
    <property type="match status" value="1"/>
</dbReference>
<feature type="domain" description="ABC toxin N-terminal" evidence="3">
    <location>
        <begin position="1495"/>
        <end position="1611"/>
    </location>
</feature>
<organism evidence="4 5">
    <name type="scientific">Pseudoduganella namucuonensis</name>
    <dbReference type="NCBI Taxonomy" id="1035707"/>
    <lineage>
        <taxon>Bacteria</taxon>
        <taxon>Pseudomonadati</taxon>
        <taxon>Pseudomonadota</taxon>
        <taxon>Betaproteobacteria</taxon>
        <taxon>Burkholderiales</taxon>
        <taxon>Oxalobacteraceae</taxon>
        <taxon>Telluria group</taxon>
        <taxon>Pseudoduganella</taxon>
    </lineage>
</organism>
<gene>
    <name evidence="4" type="ORF">SAMN05216552_104227</name>
</gene>
<dbReference type="EMBL" id="FPBO01000042">
    <property type="protein sequence ID" value="SFV14453.1"/>
    <property type="molecule type" value="Genomic_DNA"/>
</dbReference>
<evidence type="ECO:0000313" key="4">
    <source>
        <dbReference type="EMBL" id="SFV14453.1"/>
    </source>
</evidence>
<dbReference type="Proteomes" id="UP000199391">
    <property type="component" value="Unassembled WGS sequence"/>
</dbReference>
<reference evidence="5" key="1">
    <citation type="submission" date="2016-10" db="EMBL/GenBank/DDBJ databases">
        <authorList>
            <person name="Varghese N."/>
            <person name="Submissions S."/>
        </authorList>
    </citation>
    <scope>NUCLEOTIDE SEQUENCE [LARGE SCALE GENOMIC DNA]</scope>
    <source>
        <strain evidence="5">CGMCC 1.11014</strain>
    </source>
</reference>
<protein>
    <submittedName>
        <fullName evidence="4">Uncharacterized protein</fullName>
    </submittedName>
</protein>
<keyword evidence="5" id="KW-1185">Reference proteome</keyword>
<proteinExistence type="predicted"/>
<dbReference type="OrthoDB" id="9781691at2"/>
<evidence type="ECO:0000259" key="2">
    <source>
        <dbReference type="Pfam" id="PF18413"/>
    </source>
</evidence>
<sequence length="2087" mass="226436">MQLNGKLLASLGDKLGDYQEKLYKTGYLDQPTLPDGDPDGVLVQAFGKFVNNYGLAPHGVLDLSLLDKALRHADTIAGPGNSPALTGRVLMDYGAPASGLRLRLLERQFGGAPVQIGADITTDDDGLFALPFNSASTASFEVVAIGPDDKPIALSRTLRGLQDGATLVLVAPQRLQPAESEFARLSAALQDRLGVGGDLSMAREDPDGEGHSDLSDLAADTGWDARILALGAQAKQLSKTTGLPFSVHYALARTGMPNDLHGFAAAHASDVKTRLMAAKESGIATLDDAEITAALEVHAKLAQALLMQRPLNAAGTPVAAFIEQAAPDGDADRFKQALFKYTTAGTADKTLWDFARESKVSDKTLARLEFQGQLASITKFNLEVMGALLERMDTAEPVSQIAGMGLFKAAAWHDQLSALAVDDAAWGRLLPPGSDGLPREQRLQLYAEELARQVRRTYPTESVIQQVIDKEFDIADGARDRVVKALKKGRGDGFQLGARGISELADSLKDAPEAKAAVLRLHALYQVTPDDETMTVLWKVPEIKSALDIADIPQHELMERLRAALANSPLFDAMKPRLEIVYEKAKQVATAVTSFYGTVSTLSTSSNTSSPVLPGRSASLAKVSTLGELAGVELSECEHCRSVLSPAAYFVDLLTLLDPPDVKWQSFLATYRANHPDPYPFDKPFAALDKRRPDLANLPLNCANTDTRLPYIDVVNEILESLVAGETLGADVDSAGDEATSDELVAEPRRLNGAAYSKLAHAVYPLNLPLDLPWEQARASATLLGLKPGELAEAFNVGKLFRGMGSERPSHYEAALERLGVSPASAEALTGETRLKTWYALYGYADAKTAVAELGRAGVLAERLQVSPAQLMELVRCQFINPRLDALVTLQKWGVALADVVRDRHGPPLSGTEKASYEARLAAVTKRYGAVAKGFDAAQWIKQHWINGDFNAVLVLSDRAAGGDFSDVRFAACNGDAPTAITFLRLNQFVRLMRHFDWSVAQTDQWLSALYPGGLEALKGEANWAVRSRVMLIQLDRVRQLEGMLSGVADGVQFLQALWGPLSTRGPDPLYTRIFLRGAETELFDHPEGKYLSDAKLLADNHTGVLGAKLQLDEASIRLLLTDEVKLDLALVSALYRHAQFSQALGMPVADLLELKRLSGIDPFIQAGDDPEDLAQASEQTLRFVGFVRAMRAAQLSVPQLADWMAGRAEEVPEAMLQELAAGFQEAAKALDREDREDVQVADQNRARGLVAARLATLCRLDVAAQRELLGTLEVAPGATLVKVFFDAVESDKIAPLAALPEACAQAFQFFLVALDVAKGLKLSAGELAVALSAPPFFGGDKATLLGSFKQAKKSEAFDAWEGLIGYVAQRQASDFPRAAWLPVLHACTGGPGAAQLDALHAALAALTGSAARDVQEACPEVPKHWGVLEKVVAVLKAARRVRRAPSDLASWTALADLELDHKKRLFVSEQLRAAARARFGEGGWRLAIRPLADASRKQRRDALTAYIVHAKKLADADELYETYLIDTRMEPAVLTSRLRIAIAAVQLFINRCLLNLEKESVKPSAIPTAQWDWMKRYRVWEANRKIFLYPENWLEPEFRDDRTHLYRRLESRLLQSDLTSELADSAFFEYTRDLETLANLDIVAMTCEQHDDVASNTLHVIGRTHASPRKYFNRRYAQGMWTPWEPLDADIQGDHVVATFWKDRLHVFWLVFIDSSAQRPPSAGPFTAEKGVELPPTEEIRTVKLAWADCINGEWTTHHAAGPGIDMPAVQIGAAGPQRLAANLFINLQSERGADGIESALKVNLYSKRMVHSAGPLPLPGGGRDGYVSLNLSFEVISHNAPVARVAAGPLAAAPATLRNVQPSINRYVHGPGKLVTSFYQSTSLQFAEGTGPAAPAAPTEPPAPMTENTEDATLLTAPEALRITTLDRPLRSNDPWAARLAPFFFSDSSGSYYVEPSRKQETTVDTTKWLGNNWPDVIIKPGVLPDIGPIFPPLPPRQPIPLPGGPWPGPQPIDPFDPVFPDSPLGPFNPGDPAGPRVLPANPLARYGLEQAADWLTKPGTVVRFGDTLLGARGSVLGRSQQTKG</sequence>
<evidence type="ECO:0000259" key="3">
    <source>
        <dbReference type="Pfam" id="PF20220"/>
    </source>
</evidence>
<dbReference type="InterPro" id="IPR046839">
    <property type="entry name" value="ABC_toxin_N"/>
</dbReference>
<feature type="region of interest" description="Disordered" evidence="1">
    <location>
        <begin position="1891"/>
        <end position="1910"/>
    </location>
</feature>
<dbReference type="RefSeq" id="WP_093559886.1">
    <property type="nucleotide sequence ID" value="NZ_FPBO01000042.1"/>
</dbReference>
<accession>A0A1I7LXK4</accession>